<organism evidence="2 3">
    <name type="scientific">Ladona fulva</name>
    <name type="common">Scarce chaser dragonfly</name>
    <name type="synonym">Libellula fulva</name>
    <dbReference type="NCBI Taxonomy" id="123851"/>
    <lineage>
        <taxon>Eukaryota</taxon>
        <taxon>Metazoa</taxon>
        <taxon>Ecdysozoa</taxon>
        <taxon>Arthropoda</taxon>
        <taxon>Hexapoda</taxon>
        <taxon>Insecta</taxon>
        <taxon>Pterygota</taxon>
        <taxon>Palaeoptera</taxon>
        <taxon>Odonata</taxon>
        <taxon>Epiprocta</taxon>
        <taxon>Anisoptera</taxon>
        <taxon>Libelluloidea</taxon>
        <taxon>Libellulidae</taxon>
        <taxon>Ladona</taxon>
    </lineage>
</organism>
<reference evidence="2" key="2">
    <citation type="submission" date="2017-10" db="EMBL/GenBank/DDBJ databases">
        <title>Ladona fulva Genome sequencing and assembly.</title>
        <authorList>
            <person name="Murali S."/>
            <person name="Richards S."/>
            <person name="Bandaranaike D."/>
            <person name="Bellair M."/>
            <person name="Blankenburg K."/>
            <person name="Chao H."/>
            <person name="Dinh H."/>
            <person name="Doddapaneni H."/>
            <person name="Dugan-Rocha S."/>
            <person name="Elkadiri S."/>
            <person name="Gnanaolivu R."/>
            <person name="Hernandez B."/>
            <person name="Skinner E."/>
            <person name="Javaid M."/>
            <person name="Lee S."/>
            <person name="Li M."/>
            <person name="Ming W."/>
            <person name="Munidasa M."/>
            <person name="Muniz J."/>
            <person name="Nguyen L."/>
            <person name="Hughes D."/>
            <person name="Osuji N."/>
            <person name="Pu L.-L."/>
            <person name="Puazo M."/>
            <person name="Qu C."/>
            <person name="Quiroz J."/>
            <person name="Raj R."/>
            <person name="Weissenberger G."/>
            <person name="Xin Y."/>
            <person name="Zou X."/>
            <person name="Han Y."/>
            <person name="Worley K."/>
            <person name="Muzny D."/>
            <person name="Gibbs R."/>
        </authorList>
    </citation>
    <scope>NUCLEOTIDE SEQUENCE</scope>
    <source>
        <strain evidence="2">Sampled in the wild</strain>
    </source>
</reference>
<dbReference type="EMBL" id="KZ309545">
    <property type="protein sequence ID" value="KAG8239190.1"/>
    <property type="molecule type" value="Genomic_DNA"/>
</dbReference>
<reference evidence="2" key="1">
    <citation type="submission" date="2013-04" db="EMBL/GenBank/DDBJ databases">
        <authorList>
            <person name="Qu J."/>
            <person name="Murali S.C."/>
            <person name="Bandaranaike D."/>
            <person name="Bellair M."/>
            <person name="Blankenburg K."/>
            <person name="Chao H."/>
            <person name="Dinh H."/>
            <person name="Doddapaneni H."/>
            <person name="Downs B."/>
            <person name="Dugan-Rocha S."/>
            <person name="Elkadiri S."/>
            <person name="Gnanaolivu R.D."/>
            <person name="Hernandez B."/>
            <person name="Javaid M."/>
            <person name="Jayaseelan J.C."/>
            <person name="Lee S."/>
            <person name="Li M."/>
            <person name="Ming W."/>
            <person name="Munidasa M."/>
            <person name="Muniz J."/>
            <person name="Nguyen L."/>
            <person name="Ongeri F."/>
            <person name="Osuji N."/>
            <person name="Pu L.-L."/>
            <person name="Puazo M."/>
            <person name="Qu C."/>
            <person name="Quiroz J."/>
            <person name="Raj R."/>
            <person name="Weissenberger G."/>
            <person name="Xin Y."/>
            <person name="Zou X."/>
            <person name="Han Y."/>
            <person name="Richards S."/>
            <person name="Worley K."/>
            <person name="Muzny D."/>
            <person name="Gibbs R."/>
        </authorList>
    </citation>
    <scope>NUCLEOTIDE SEQUENCE</scope>
    <source>
        <strain evidence="2">Sampled in the wild</strain>
    </source>
</reference>
<dbReference type="Proteomes" id="UP000792457">
    <property type="component" value="Unassembled WGS sequence"/>
</dbReference>
<name>A0A8K0KSX7_LADFU</name>
<evidence type="ECO:0000256" key="1">
    <source>
        <dbReference type="SAM" id="MobiDB-lite"/>
    </source>
</evidence>
<evidence type="ECO:0000313" key="3">
    <source>
        <dbReference type="Proteomes" id="UP000792457"/>
    </source>
</evidence>
<sequence length="135" mass="15930">MEGKDKGKNFTKLSEYEELMRENIYEKYRILNITFGRLTSVTEDNIKVEKRKYLDENKENDDNIQDPCCSKGVFPLRKGVRQAENKGEADTSPQRQILKGEFSQDKNLRYPKRQICEAFYVEEDIPSDDDYICNQ</sequence>
<comment type="caution">
    <text evidence="2">The sequence shown here is derived from an EMBL/GenBank/DDBJ whole genome shotgun (WGS) entry which is preliminary data.</text>
</comment>
<accession>A0A8K0KSX7</accession>
<protein>
    <submittedName>
        <fullName evidence="2">Uncharacterized protein</fullName>
    </submittedName>
</protein>
<feature type="region of interest" description="Disordered" evidence="1">
    <location>
        <begin position="80"/>
        <end position="102"/>
    </location>
</feature>
<keyword evidence="3" id="KW-1185">Reference proteome</keyword>
<evidence type="ECO:0000313" key="2">
    <source>
        <dbReference type="EMBL" id="KAG8239190.1"/>
    </source>
</evidence>
<dbReference type="AlphaFoldDB" id="A0A8K0KSX7"/>
<proteinExistence type="predicted"/>
<gene>
    <name evidence="2" type="ORF">J437_LFUL018790</name>
</gene>